<dbReference type="PANTHER" id="PTHR11727:SF7">
    <property type="entry name" value="DIMETHYLADENOSINE TRANSFERASE-RELATED"/>
    <property type="match status" value="1"/>
</dbReference>
<organism evidence="11 12">
    <name type="scientific">Lautropia dentalis</name>
    <dbReference type="NCBI Taxonomy" id="2490857"/>
    <lineage>
        <taxon>Bacteria</taxon>
        <taxon>Pseudomonadati</taxon>
        <taxon>Pseudomonadota</taxon>
        <taxon>Betaproteobacteria</taxon>
        <taxon>Burkholderiales</taxon>
        <taxon>Burkholderiaceae</taxon>
        <taxon>Lautropia</taxon>
    </lineage>
</organism>
<dbReference type="InterPro" id="IPR011530">
    <property type="entry name" value="rRNA_adenine_dimethylase"/>
</dbReference>
<keyword evidence="3 7" id="KW-0489">Methyltransferase</keyword>
<accession>A0A3R8MX87</accession>
<dbReference type="GO" id="GO:0005829">
    <property type="term" value="C:cytosol"/>
    <property type="evidence" value="ECO:0007669"/>
    <property type="project" value="TreeGrafter"/>
</dbReference>
<feature type="binding site" evidence="7 8">
    <location>
        <position position="30"/>
    </location>
    <ligand>
        <name>S-adenosyl-L-methionine</name>
        <dbReference type="ChEBI" id="CHEBI:59789"/>
    </ligand>
</feature>
<dbReference type="GO" id="GO:0003723">
    <property type="term" value="F:RNA binding"/>
    <property type="evidence" value="ECO:0007669"/>
    <property type="project" value="UniProtKB-UniRule"/>
</dbReference>
<feature type="compositionally biased region" description="Low complexity" evidence="9">
    <location>
        <begin position="120"/>
        <end position="137"/>
    </location>
</feature>
<dbReference type="AlphaFoldDB" id="A0A3R8MX87"/>
<keyword evidence="4 7" id="KW-0808">Transferase</keyword>
<evidence type="ECO:0000256" key="8">
    <source>
        <dbReference type="PROSITE-ProRule" id="PRU01026"/>
    </source>
</evidence>
<dbReference type="PROSITE" id="PS51689">
    <property type="entry name" value="SAM_RNA_A_N6_MT"/>
    <property type="match status" value="1"/>
</dbReference>
<feature type="binding site" evidence="7 8">
    <location>
        <position position="32"/>
    </location>
    <ligand>
        <name>S-adenosyl-L-methionine</name>
        <dbReference type="ChEBI" id="CHEBI:59789"/>
    </ligand>
</feature>
<dbReference type="SMART" id="SM00650">
    <property type="entry name" value="rADc"/>
    <property type="match status" value="1"/>
</dbReference>
<feature type="binding site" evidence="7 8">
    <location>
        <position position="57"/>
    </location>
    <ligand>
        <name>S-adenosyl-L-methionine</name>
        <dbReference type="ChEBI" id="CHEBI:59789"/>
    </ligand>
</feature>
<dbReference type="PROSITE" id="PS01131">
    <property type="entry name" value="RRNA_A_DIMETH"/>
    <property type="match status" value="1"/>
</dbReference>
<evidence type="ECO:0000313" key="12">
    <source>
        <dbReference type="Proteomes" id="UP000270261"/>
    </source>
</evidence>
<keyword evidence="6 7" id="KW-0694">RNA-binding</keyword>
<dbReference type="InterPro" id="IPR020598">
    <property type="entry name" value="rRNA_Ade_methylase_Trfase_N"/>
</dbReference>
<evidence type="ECO:0000256" key="7">
    <source>
        <dbReference type="HAMAP-Rule" id="MF_00607"/>
    </source>
</evidence>
<dbReference type="OrthoDB" id="9814755at2"/>
<protein>
    <recommendedName>
        <fullName evidence="7">Ribosomal RNA small subunit methyltransferase A</fullName>
        <ecNumber evidence="7">2.1.1.182</ecNumber>
    </recommendedName>
    <alternativeName>
        <fullName evidence="7">16S rRNA (adenine(1518)-N(6)/adenine(1519)-N(6))-dimethyltransferase</fullName>
    </alternativeName>
    <alternativeName>
        <fullName evidence="7">16S rRNA dimethyladenosine transferase</fullName>
    </alternativeName>
    <alternativeName>
        <fullName evidence="7">16S rRNA dimethylase</fullName>
    </alternativeName>
    <alternativeName>
        <fullName evidence="7">S-adenosylmethionine-6-N', N'-adenosyl(rRNA) dimethyltransferase</fullName>
    </alternativeName>
</protein>
<keyword evidence="5 7" id="KW-0949">S-adenosyl-L-methionine</keyword>
<dbReference type="Gene3D" id="1.10.8.100">
    <property type="entry name" value="Ribosomal RNA adenine dimethylase-like, domain 2"/>
    <property type="match status" value="1"/>
</dbReference>
<comment type="similarity">
    <text evidence="7">Belongs to the class I-like SAM-binding methyltransferase superfamily. rRNA adenine N(6)-methyltransferase family. RsmA subfamily.</text>
</comment>
<evidence type="ECO:0000256" key="9">
    <source>
        <dbReference type="SAM" id="MobiDB-lite"/>
    </source>
</evidence>
<comment type="catalytic activity">
    <reaction evidence="7">
        <text>adenosine(1518)/adenosine(1519) in 16S rRNA + 4 S-adenosyl-L-methionine = N(6)-dimethyladenosine(1518)/N(6)-dimethyladenosine(1519) in 16S rRNA + 4 S-adenosyl-L-homocysteine + 4 H(+)</text>
        <dbReference type="Rhea" id="RHEA:19609"/>
        <dbReference type="Rhea" id="RHEA-COMP:10232"/>
        <dbReference type="Rhea" id="RHEA-COMP:10233"/>
        <dbReference type="ChEBI" id="CHEBI:15378"/>
        <dbReference type="ChEBI" id="CHEBI:57856"/>
        <dbReference type="ChEBI" id="CHEBI:59789"/>
        <dbReference type="ChEBI" id="CHEBI:74411"/>
        <dbReference type="ChEBI" id="CHEBI:74493"/>
        <dbReference type="EC" id="2.1.1.182"/>
    </reaction>
</comment>
<dbReference type="HAMAP" id="MF_00607">
    <property type="entry name" value="16SrRNA_methyltr_A"/>
    <property type="match status" value="1"/>
</dbReference>
<keyword evidence="1 7" id="KW-0963">Cytoplasm</keyword>
<dbReference type="CDD" id="cd02440">
    <property type="entry name" value="AdoMet_MTases"/>
    <property type="match status" value="1"/>
</dbReference>
<dbReference type="GO" id="GO:0052908">
    <property type="term" value="F:16S rRNA (adenine(1518)-N(6)/adenine(1519)-N(6))-dimethyltransferase activity"/>
    <property type="evidence" value="ECO:0007669"/>
    <property type="project" value="UniProtKB-EC"/>
</dbReference>
<feature type="compositionally biased region" description="Basic residues" evidence="9">
    <location>
        <begin position="1"/>
        <end position="11"/>
    </location>
</feature>
<comment type="function">
    <text evidence="7">Specifically dimethylates two adjacent adenosines (A1518 and A1519) in the loop of a conserved hairpin near the 3'-end of 16S rRNA in the 30S particle. May play a critical role in biogenesis of 30S subunits.</text>
</comment>
<evidence type="ECO:0000259" key="10">
    <source>
        <dbReference type="SMART" id="SM00650"/>
    </source>
</evidence>
<feature type="binding site" evidence="7 8">
    <location>
        <position position="101"/>
    </location>
    <ligand>
        <name>S-adenosyl-L-methionine</name>
        <dbReference type="ChEBI" id="CHEBI:59789"/>
    </ligand>
</feature>
<gene>
    <name evidence="7 11" type="primary">rsmA</name>
    <name evidence="7" type="synonym">ksgA</name>
    <name evidence="11" type="ORF">EHV23_14025</name>
</gene>
<comment type="subcellular location">
    <subcellularLocation>
        <location evidence="7">Cytoplasm</location>
    </subcellularLocation>
</comment>
<keyword evidence="2 7" id="KW-0698">rRNA processing</keyword>
<feature type="binding site" evidence="7 8">
    <location>
        <position position="78"/>
    </location>
    <ligand>
        <name>S-adenosyl-L-methionine</name>
        <dbReference type="ChEBI" id="CHEBI:59789"/>
    </ligand>
</feature>
<dbReference type="InterPro" id="IPR020596">
    <property type="entry name" value="rRNA_Ade_Mease_Trfase_CS"/>
</dbReference>
<sequence>MKNRSPHHRAQAGREKRPGGVIPRKRFGQHFLADRAYIDAIVRAIAPKPGDRLIEIGPGTGVLTAPLIAQAGHITVIEIDRDLAPRLQALFGDALTLVQQDVLQVDFAALADGTGGGSLPGAAAPGDDGANAGMPAGKGEVDSGTSAVARAAATGMPAARAAAASRAHKLRIVGNLPYNISSPLLLHLIAVADRVEDQHFMLQKEVVDRIVAAPGSDMGRLTVFLQNHYHVAKLFDVPPDAFDPPPKVDSSVVRMVPRAQPVTTATAPLQAALLAAYAQRRKMLRGTLGSWLAQQYPAFSLERAASADPRLMPLTDLSQRPEQIPAEAWYALADALVGATQNLPVIE</sequence>
<feature type="region of interest" description="Disordered" evidence="9">
    <location>
        <begin position="119"/>
        <end position="143"/>
    </location>
</feature>
<dbReference type="Pfam" id="PF00398">
    <property type="entry name" value="RrnaAD"/>
    <property type="match status" value="1"/>
</dbReference>
<name>A0A3R8MX87_9BURK</name>
<dbReference type="RefSeq" id="WP_125096611.1">
    <property type="nucleotide sequence ID" value="NZ_RRUE01000002.1"/>
</dbReference>
<comment type="caution">
    <text evidence="11">The sequence shown here is derived from an EMBL/GenBank/DDBJ whole genome shotgun (WGS) entry which is preliminary data.</text>
</comment>
<dbReference type="EMBL" id="RRUE01000002">
    <property type="protein sequence ID" value="RRN44418.1"/>
    <property type="molecule type" value="Genomic_DNA"/>
</dbReference>
<dbReference type="EC" id="2.1.1.182" evidence="7"/>
<dbReference type="PANTHER" id="PTHR11727">
    <property type="entry name" value="DIMETHYLADENOSINE TRANSFERASE"/>
    <property type="match status" value="1"/>
</dbReference>
<dbReference type="SUPFAM" id="SSF53335">
    <property type="entry name" value="S-adenosyl-L-methionine-dependent methyltransferases"/>
    <property type="match status" value="1"/>
</dbReference>
<feature type="binding site" evidence="7 8">
    <location>
        <position position="175"/>
    </location>
    <ligand>
        <name>S-adenosyl-L-methionine</name>
        <dbReference type="ChEBI" id="CHEBI:59789"/>
    </ligand>
</feature>
<dbReference type="Gene3D" id="3.40.50.150">
    <property type="entry name" value="Vaccinia Virus protein VP39"/>
    <property type="match status" value="1"/>
</dbReference>
<feature type="region of interest" description="Disordered" evidence="9">
    <location>
        <begin position="1"/>
        <end position="24"/>
    </location>
</feature>
<evidence type="ECO:0000256" key="6">
    <source>
        <dbReference type="ARBA" id="ARBA00022884"/>
    </source>
</evidence>
<evidence type="ECO:0000256" key="4">
    <source>
        <dbReference type="ARBA" id="ARBA00022679"/>
    </source>
</evidence>
<evidence type="ECO:0000256" key="2">
    <source>
        <dbReference type="ARBA" id="ARBA00022552"/>
    </source>
</evidence>
<reference evidence="11 12" key="1">
    <citation type="submission" date="2018-11" db="EMBL/GenBank/DDBJ databases">
        <title>Genome sequencing of Lautropia sp. KCOM 2505 (= ChDC F240).</title>
        <authorList>
            <person name="Kook J.-K."/>
            <person name="Park S.-N."/>
            <person name="Lim Y.K."/>
        </authorList>
    </citation>
    <scope>NUCLEOTIDE SEQUENCE [LARGE SCALE GENOMIC DNA]</scope>
    <source>
        <strain evidence="11 12">KCOM 2505</strain>
    </source>
</reference>
<feature type="domain" description="Ribosomal RNA adenine methylase transferase N-terminal" evidence="10">
    <location>
        <begin position="37"/>
        <end position="259"/>
    </location>
</feature>
<dbReference type="InterPro" id="IPR001737">
    <property type="entry name" value="KsgA/Erm"/>
</dbReference>
<evidence type="ECO:0000256" key="5">
    <source>
        <dbReference type="ARBA" id="ARBA00022691"/>
    </source>
</evidence>
<dbReference type="InterPro" id="IPR023165">
    <property type="entry name" value="rRNA_Ade_diMease-like_C"/>
</dbReference>
<dbReference type="InterPro" id="IPR029063">
    <property type="entry name" value="SAM-dependent_MTases_sf"/>
</dbReference>
<evidence type="ECO:0000313" key="11">
    <source>
        <dbReference type="EMBL" id="RRN44418.1"/>
    </source>
</evidence>
<keyword evidence="12" id="KW-1185">Reference proteome</keyword>
<evidence type="ECO:0000256" key="1">
    <source>
        <dbReference type="ARBA" id="ARBA00022490"/>
    </source>
</evidence>
<proteinExistence type="inferred from homology"/>
<dbReference type="Proteomes" id="UP000270261">
    <property type="component" value="Unassembled WGS sequence"/>
</dbReference>
<evidence type="ECO:0000256" key="3">
    <source>
        <dbReference type="ARBA" id="ARBA00022603"/>
    </source>
</evidence>